<dbReference type="AlphaFoldDB" id="A0AAD6TTA1"/>
<gene>
    <name evidence="2" type="ORF">B0H15DRAFT_790146</name>
</gene>
<organism evidence="2 3">
    <name type="scientific">Mycena belliarum</name>
    <dbReference type="NCBI Taxonomy" id="1033014"/>
    <lineage>
        <taxon>Eukaryota</taxon>
        <taxon>Fungi</taxon>
        <taxon>Dikarya</taxon>
        <taxon>Basidiomycota</taxon>
        <taxon>Agaricomycotina</taxon>
        <taxon>Agaricomycetes</taxon>
        <taxon>Agaricomycetidae</taxon>
        <taxon>Agaricales</taxon>
        <taxon>Marasmiineae</taxon>
        <taxon>Mycenaceae</taxon>
        <taxon>Mycena</taxon>
    </lineage>
</organism>
<accession>A0AAD6TTA1</accession>
<evidence type="ECO:0000313" key="2">
    <source>
        <dbReference type="EMBL" id="KAJ7076860.1"/>
    </source>
</evidence>
<evidence type="ECO:0000313" key="3">
    <source>
        <dbReference type="Proteomes" id="UP001222325"/>
    </source>
</evidence>
<evidence type="ECO:0000256" key="1">
    <source>
        <dbReference type="SAM" id="MobiDB-lite"/>
    </source>
</evidence>
<protein>
    <submittedName>
        <fullName evidence="2">Uncharacterized protein</fullName>
    </submittedName>
</protein>
<name>A0AAD6TTA1_9AGAR</name>
<reference evidence="2" key="1">
    <citation type="submission" date="2023-03" db="EMBL/GenBank/DDBJ databases">
        <title>Massive genome expansion in bonnet fungi (Mycena s.s.) driven by repeated elements and novel gene families across ecological guilds.</title>
        <authorList>
            <consortium name="Lawrence Berkeley National Laboratory"/>
            <person name="Harder C.B."/>
            <person name="Miyauchi S."/>
            <person name="Viragh M."/>
            <person name="Kuo A."/>
            <person name="Thoen E."/>
            <person name="Andreopoulos B."/>
            <person name="Lu D."/>
            <person name="Skrede I."/>
            <person name="Drula E."/>
            <person name="Henrissat B."/>
            <person name="Morin E."/>
            <person name="Kohler A."/>
            <person name="Barry K."/>
            <person name="LaButti K."/>
            <person name="Morin E."/>
            <person name="Salamov A."/>
            <person name="Lipzen A."/>
            <person name="Mereny Z."/>
            <person name="Hegedus B."/>
            <person name="Baldrian P."/>
            <person name="Stursova M."/>
            <person name="Weitz H."/>
            <person name="Taylor A."/>
            <person name="Grigoriev I.V."/>
            <person name="Nagy L.G."/>
            <person name="Martin F."/>
            <person name="Kauserud H."/>
        </authorList>
    </citation>
    <scope>NUCLEOTIDE SEQUENCE</scope>
    <source>
        <strain evidence="2">CBHHK173m</strain>
    </source>
</reference>
<dbReference type="Proteomes" id="UP001222325">
    <property type="component" value="Unassembled WGS sequence"/>
</dbReference>
<sequence>MDATLTSLTCATRLSPDGLSAPKNDNSSEASVVLTPELLAVGELVASMKRVVGVLGTTFDSLGEQTARVATLAPALKASAQIKKLRSEVAEQMREQERRVLDTELLLGEAVKQSLSEEIKAHIRDTVAREVKDRVSYQLNVQIPKNLREQIKHHKRQILEVQRSLHNSEARRHNSALGPAALVDELRPLLRPLPSAEQTPLPRTVPPTPVPEDSAPTPSPLFPRDLKALFALKSEEAQTLVKEYGLGGQAVPITPIEGPDEPDSRERNLNKFMAHIGVSRAYPAWSFRTAAHTC</sequence>
<comment type="caution">
    <text evidence="2">The sequence shown here is derived from an EMBL/GenBank/DDBJ whole genome shotgun (WGS) entry which is preliminary data.</text>
</comment>
<keyword evidence="3" id="KW-1185">Reference proteome</keyword>
<proteinExistence type="predicted"/>
<dbReference type="EMBL" id="JARJCN010000077">
    <property type="protein sequence ID" value="KAJ7076860.1"/>
    <property type="molecule type" value="Genomic_DNA"/>
</dbReference>
<feature type="region of interest" description="Disordered" evidence="1">
    <location>
        <begin position="193"/>
        <end position="219"/>
    </location>
</feature>